<evidence type="ECO:0000256" key="4">
    <source>
        <dbReference type="ARBA" id="ARBA00022737"/>
    </source>
</evidence>
<feature type="region of interest" description="Disordered" evidence="12">
    <location>
        <begin position="2601"/>
        <end position="2671"/>
    </location>
</feature>
<dbReference type="EMBL" id="CAEY01000509">
    <property type="status" value="NOT_ANNOTATED_CDS"/>
    <property type="molecule type" value="Genomic_DNA"/>
</dbReference>
<feature type="compositionally biased region" description="Polar residues" evidence="12">
    <location>
        <begin position="529"/>
        <end position="542"/>
    </location>
</feature>
<name>T1KST5_TETUR</name>
<feature type="compositionally biased region" description="Basic residues" evidence="12">
    <location>
        <begin position="1423"/>
        <end position="1435"/>
    </location>
</feature>
<feature type="compositionally biased region" description="Low complexity" evidence="12">
    <location>
        <begin position="2044"/>
        <end position="2114"/>
    </location>
</feature>
<reference evidence="14" key="2">
    <citation type="submission" date="2015-06" db="UniProtKB">
        <authorList>
            <consortium name="EnsemblMetazoa"/>
        </authorList>
    </citation>
    <scope>IDENTIFICATION</scope>
</reference>
<feature type="compositionally biased region" description="Basic and acidic residues" evidence="12">
    <location>
        <begin position="2639"/>
        <end position="2652"/>
    </location>
</feature>
<feature type="repeat" description="ANK" evidence="9">
    <location>
        <begin position="1198"/>
        <end position="1230"/>
    </location>
</feature>
<feature type="repeat" description="ANK" evidence="9">
    <location>
        <begin position="426"/>
        <end position="458"/>
    </location>
</feature>
<dbReference type="Pfam" id="PF00023">
    <property type="entry name" value="Ank"/>
    <property type="match status" value="2"/>
</dbReference>
<feature type="compositionally biased region" description="Low complexity" evidence="12">
    <location>
        <begin position="2604"/>
        <end position="2618"/>
    </location>
</feature>
<dbReference type="InterPro" id="IPR047373">
    <property type="entry name" value="KH-I_MASK"/>
</dbReference>
<feature type="compositionally biased region" description="Polar residues" evidence="12">
    <location>
        <begin position="1986"/>
        <end position="1996"/>
    </location>
</feature>
<keyword evidence="6 9" id="KW-0040">ANK repeat</keyword>
<organism evidence="14 15">
    <name type="scientific">Tetranychus urticae</name>
    <name type="common">Two-spotted spider mite</name>
    <dbReference type="NCBI Taxonomy" id="32264"/>
    <lineage>
        <taxon>Eukaryota</taxon>
        <taxon>Metazoa</taxon>
        <taxon>Ecdysozoa</taxon>
        <taxon>Arthropoda</taxon>
        <taxon>Chelicerata</taxon>
        <taxon>Arachnida</taxon>
        <taxon>Acari</taxon>
        <taxon>Acariformes</taxon>
        <taxon>Trombidiformes</taxon>
        <taxon>Prostigmata</taxon>
        <taxon>Eleutherengona</taxon>
        <taxon>Raphignathae</taxon>
        <taxon>Tetranychoidea</taxon>
        <taxon>Tetranychidae</taxon>
        <taxon>Tetranychus</taxon>
    </lineage>
</organism>
<feature type="compositionally biased region" description="Low complexity" evidence="12">
    <location>
        <begin position="550"/>
        <end position="562"/>
    </location>
</feature>
<feature type="compositionally biased region" description="Low complexity" evidence="12">
    <location>
        <begin position="2302"/>
        <end position="2330"/>
    </location>
</feature>
<dbReference type="OrthoDB" id="10071877at2759"/>
<feature type="repeat" description="ANK" evidence="9">
    <location>
        <begin position="97"/>
        <end position="129"/>
    </location>
</feature>
<reference evidence="15" key="1">
    <citation type="submission" date="2011-08" db="EMBL/GenBank/DDBJ databases">
        <authorList>
            <person name="Rombauts S."/>
        </authorList>
    </citation>
    <scope>NUCLEOTIDE SEQUENCE</scope>
    <source>
        <strain evidence="15">London</strain>
    </source>
</reference>
<dbReference type="FunFam" id="1.25.40.20:FF:000131">
    <property type="entry name" value="ankyrin repeat domain-containing protein 17 isoform X1"/>
    <property type="match status" value="1"/>
</dbReference>
<keyword evidence="4" id="KW-0677">Repeat</keyword>
<feature type="compositionally biased region" description="Low complexity" evidence="12">
    <location>
        <begin position="840"/>
        <end position="857"/>
    </location>
</feature>
<dbReference type="GO" id="GO:0010468">
    <property type="term" value="P:regulation of gene expression"/>
    <property type="evidence" value="ECO:0007669"/>
    <property type="project" value="UniProtKB-ARBA"/>
</dbReference>
<keyword evidence="5" id="KW-0800">Toxin</keyword>
<protein>
    <recommendedName>
        <fullName evidence="13">K Homology domain-containing protein</fullName>
    </recommendedName>
</protein>
<dbReference type="Pfam" id="PF12796">
    <property type="entry name" value="Ank_2"/>
    <property type="match status" value="8"/>
</dbReference>
<keyword evidence="5" id="KW-0528">Neurotoxin</keyword>
<evidence type="ECO:0000256" key="6">
    <source>
        <dbReference type="ARBA" id="ARBA00023043"/>
    </source>
</evidence>
<evidence type="ECO:0000256" key="7">
    <source>
        <dbReference type="ARBA" id="ARBA00023054"/>
    </source>
</evidence>
<dbReference type="FunFam" id="1.25.40.20:FF:000216">
    <property type="entry name" value="Ankyrin repeat and KH domain-containing 1"/>
    <property type="match status" value="1"/>
</dbReference>
<feature type="region of interest" description="Disordered" evidence="12">
    <location>
        <begin position="523"/>
        <end position="598"/>
    </location>
</feature>
<dbReference type="GO" id="GO:0006887">
    <property type="term" value="P:exocytosis"/>
    <property type="evidence" value="ECO:0007669"/>
    <property type="project" value="UniProtKB-KW"/>
</dbReference>
<dbReference type="InterPro" id="IPR051631">
    <property type="entry name" value="Ankyrin-KH/SAM_domain"/>
</dbReference>
<feature type="coiled-coil region" evidence="11">
    <location>
        <begin position="634"/>
        <end position="668"/>
    </location>
</feature>
<feature type="repeat" description="ANK" evidence="9">
    <location>
        <begin position="1164"/>
        <end position="1196"/>
    </location>
</feature>
<feature type="compositionally biased region" description="Polar residues" evidence="12">
    <location>
        <begin position="570"/>
        <end position="583"/>
    </location>
</feature>
<dbReference type="GO" id="GO:0005737">
    <property type="term" value="C:cytoplasm"/>
    <property type="evidence" value="ECO:0007669"/>
    <property type="project" value="TreeGrafter"/>
</dbReference>
<dbReference type="Pfam" id="PF00013">
    <property type="entry name" value="KH_1"/>
    <property type="match status" value="1"/>
</dbReference>
<dbReference type="FunFam" id="1.25.40.20:FF:000012">
    <property type="entry name" value="ankyrin repeat domain-containing protein 17 isoform X1"/>
    <property type="match status" value="1"/>
</dbReference>
<evidence type="ECO:0000259" key="13">
    <source>
        <dbReference type="SMART" id="SM00322"/>
    </source>
</evidence>
<dbReference type="Gene3D" id="3.30.1370.10">
    <property type="entry name" value="K Homology domain, type 1"/>
    <property type="match status" value="1"/>
</dbReference>
<feature type="region of interest" description="Disordered" evidence="12">
    <location>
        <begin position="1973"/>
        <end position="2119"/>
    </location>
</feature>
<feature type="repeat" description="ANK" evidence="9">
    <location>
        <begin position="1096"/>
        <end position="1128"/>
    </location>
</feature>
<dbReference type="HOGENOM" id="CLU_000590_0_0_1"/>
<feature type="repeat" description="ANK" evidence="9">
    <location>
        <begin position="64"/>
        <end position="96"/>
    </location>
</feature>
<dbReference type="eggNOG" id="KOG4369">
    <property type="taxonomic scope" value="Eukaryota"/>
</dbReference>
<evidence type="ECO:0000256" key="11">
    <source>
        <dbReference type="SAM" id="Coils"/>
    </source>
</evidence>
<dbReference type="SUPFAM" id="SSF48403">
    <property type="entry name" value="Ankyrin repeat"/>
    <property type="match status" value="3"/>
</dbReference>
<keyword evidence="3" id="KW-1052">Target cell membrane</keyword>
<feature type="compositionally biased region" description="Basic and acidic residues" evidence="12">
    <location>
        <begin position="1436"/>
        <end position="1456"/>
    </location>
</feature>
<feature type="compositionally biased region" description="Polar residues" evidence="12">
    <location>
        <begin position="2019"/>
        <end position="2043"/>
    </location>
</feature>
<feature type="region of interest" description="Disordered" evidence="12">
    <location>
        <begin position="840"/>
        <end position="861"/>
    </location>
</feature>
<feature type="repeat" description="ANK" evidence="9">
    <location>
        <begin position="1266"/>
        <end position="1298"/>
    </location>
</feature>
<keyword evidence="10" id="KW-0694">RNA-binding</keyword>
<dbReference type="InterPro" id="IPR002110">
    <property type="entry name" value="Ankyrin_rpt"/>
</dbReference>
<feature type="compositionally biased region" description="Basic and acidic residues" evidence="12">
    <location>
        <begin position="1570"/>
        <end position="1588"/>
    </location>
</feature>
<evidence type="ECO:0000256" key="3">
    <source>
        <dbReference type="ARBA" id="ARBA00022537"/>
    </source>
</evidence>
<feature type="repeat" description="ANK" evidence="9">
    <location>
        <begin position="130"/>
        <end position="162"/>
    </location>
</feature>
<dbReference type="eggNOG" id="KOG0504">
    <property type="taxonomic scope" value="Eukaryota"/>
</dbReference>
<dbReference type="EnsemblMetazoa" id="tetur20g00770.1">
    <property type="protein sequence ID" value="tetur20g00770.1"/>
    <property type="gene ID" value="tetur20g00770"/>
</dbReference>
<gene>
    <name evidence="14" type="primary">107366928</name>
</gene>
<feature type="repeat" description="ANK" evidence="9">
    <location>
        <begin position="296"/>
        <end position="328"/>
    </location>
</feature>
<dbReference type="CDD" id="cd22404">
    <property type="entry name" value="KH-I_MASK"/>
    <property type="match status" value="1"/>
</dbReference>
<dbReference type="PANTHER" id="PTHR23206:SF8">
    <property type="entry name" value="ANKYRIN REPEAT AND KH DOMAIN-CONTAINING 1"/>
    <property type="match status" value="1"/>
</dbReference>
<feature type="domain" description="K Homology" evidence="13">
    <location>
        <begin position="1723"/>
        <end position="1792"/>
    </location>
</feature>
<feature type="compositionally biased region" description="Acidic residues" evidence="12">
    <location>
        <begin position="1472"/>
        <end position="1494"/>
    </location>
</feature>
<dbReference type="STRING" id="32264.T1KST5"/>
<feature type="repeat" description="ANK" evidence="9">
    <location>
        <begin position="263"/>
        <end position="295"/>
    </location>
</feature>
<feature type="repeat" description="ANK" evidence="9">
    <location>
        <begin position="1231"/>
        <end position="1263"/>
    </location>
</feature>
<evidence type="ECO:0000256" key="10">
    <source>
        <dbReference type="PROSITE-ProRule" id="PRU00117"/>
    </source>
</evidence>
<feature type="compositionally biased region" description="Low complexity" evidence="12">
    <location>
        <begin position="1679"/>
        <end position="1704"/>
    </location>
</feature>
<feature type="repeat" description="ANK" evidence="9">
    <location>
        <begin position="1129"/>
        <end position="1161"/>
    </location>
</feature>
<evidence type="ECO:0000256" key="12">
    <source>
        <dbReference type="SAM" id="MobiDB-lite"/>
    </source>
</evidence>
<dbReference type="FunFam" id="1.25.40.20:FF:000046">
    <property type="entry name" value="Ankyrin repeat and KH domain-containing protein 1"/>
    <property type="match status" value="1"/>
</dbReference>
<dbReference type="GO" id="GO:0044218">
    <property type="term" value="C:other organism cell membrane"/>
    <property type="evidence" value="ECO:0007669"/>
    <property type="project" value="UniProtKB-KW"/>
</dbReference>
<dbReference type="GO" id="GO:0044231">
    <property type="term" value="C:host cell presynaptic membrane"/>
    <property type="evidence" value="ECO:0007669"/>
    <property type="project" value="UniProtKB-KW"/>
</dbReference>
<feature type="repeat" description="ANK" evidence="9">
    <location>
        <begin position="1029"/>
        <end position="1061"/>
    </location>
</feature>
<dbReference type="SMART" id="SM00322">
    <property type="entry name" value="KH"/>
    <property type="match status" value="1"/>
</dbReference>
<dbReference type="PROSITE" id="PS50297">
    <property type="entry name" value="ANK_REP_REGION"/>
    <property type="match status" value="21"/>
</dbReference>
<evidence type="ECO:0000256" key="1">
    <source>
        <dbReference type="ARBA" id="ARBA00004175"/>
    </source>
</evidence>
<dbReference type="PANTHER" id="PTHR23206">
    <property type="entry name" value="MASK PROTEIN"/>
    <property type="match status" value="1"/>
</dbReference>
<dbReference type="SUPFAM" id="SSF54791">
    <property type="entry name" value="Eukaryotic type KH-domain (KH-domain type I)"/>
    <property type="match status" value="1"/>
</dbReference>
<feature type="repeat" description="ANK" evidence="9">
    <location>
        <begin position="163"/>
        <end position="195"/>
    </location>
</feature>
<feature type="repeat" description="ANK" evidence="9">
    <location>
        <begin position="1299"/>
        <end position="1331"/>
    </location>
</feature>
<feature type="repeat" description="ANK" evidence="9">
    <location>
        <begin position="1062"/>
        <end position="1094"/>
    </location>
</feature>
<feature type="region of interest" description="Disordered" evidence="12">
    <location>
        <begin position="2190"/>
        <end position="2385"/>
    </location>
</feature>
<dbReference type="GO" id="GO:0003723">
    <property type="term" value="F:RNA binding"/>
    <property type="evidence" value="ECO:0007669"/>
    <property type="project" value="UniProtKB-UniRule"/>
</dbReference>
<feature type="compositionally biased region" description="Low complexity" evidence="12">
    <location>
        <begin position="584"/>
        <end position="598"/>
    </location>
</feature>
<evidence type="ECO:0000256" key="2">
    <source>
        <dbReference type="ARBA" id="ARBA00022483"/>
    </source>
</evidence>
<dbReference type="Proteomes" id="UP000015104">
    <property type="component" value="Unassembled WGS sequence"/>
</dbReference>
<feature type="compositionally biased region" description="Low complexity" evidence="12">
    <location>
        <begin position="2238"/>
        <end position="2265"/>
    </location>
</feature>
<dbReference type="InterPro" id="IPR036770">
    <property type="entry name" value="Ankyrin_rpt-contain_sf"/>
</dbReference>
<feature type="compositionally biased region" description="Low complexity" evidence="12">
    <location>
        <begin position="2274"/>
        <end position="2283"/>
    </location>
</feature>
<dbReference type="FunFam" id="1.25.40.20:FF:000156">
    <property type="entry name" value="ankyrin repeat and KH domain-containing protein 1-like isoform X6"/>
    <property type="match status" value="1"/>
</dbReference>
<evidence type="ECO:0000313" key="15">
    <source>
        <dbReference type="Proteomes" id="UP000015104"/>
    </source>
</evidence>
<dbReference type="SMART" id="SM00248">
    <property type="entry name" value="ANK"/>
    <property type="match status" value="25"/>
</dbReference>
<feature type="repeat" description="ANK" evidence="9">
    <location>
        <begin position="230"/>
        <end position="262"/>
    </location>
</feature>
<feature type="compositionally biased region" description="Basic and acidic residues" evidence="12">
    <location>
        <begin position="1509"/>
        <end position="1519"/>
    </location>
</feature>
<evidence type="ECO:0000313" key="14">
    <source>
        <dbReference type="EnsemblMetazoa" id="tetur20g00770.1"/>
    </source>
</evidence>
<feature type="repeat" description="ANK" evidence="9">
    <location>
        <begin position="460"/>
        <end position="492"/>
    </location>
</feature>
<keyword evidence="2" id="KW-0268">Exocytosis</keyword>
<keyword evidence="5" id="KW-0638">Presynaptic neurotoxin</keyword>
<comment type="subcellular location">
    <subcellularLocation>
        <location evidence="1">Target cell membrane</location>
    </subcellularLocation>
</comment>
<dbReference type="PROSITE" id="PS50088">
    <property type="entry name" value="ANK_REPEAT"/>
    <property type="match status" value="22"/>
</dbReference>
<feature type="compositionally biased region" description="Polar residues" evidence="12">
    <location>
        <begin position="2331"/>
        <end position="2362"/>
    </location>
</feature>
<keyword evidence="8" id="KW-1053">Target membrane</keyword>
<accession>T1KST5</accession>
<feature type="compositionally biased region" description="Polar residues" evidence="12">
    <location>
        <begin position="2195"/>
        <end position="2213"/>
    </location>
</feature>
<dbReference type="PROSITE" id="PS50084">
    <property type="entry name" value="KH_TYPE_1"/>
    <property type="match status" value="1"/>
</dbReference>
<dbReference type="InterPro" id="IPR036612">
    <property type="entry name" value="KH_dom_type_1_sf"/>
</dbReference>
<feature type="repeat" description="ANK" evidence="9">
    <location>
        <begin position="393"/>
        <end position="425"/>
    </location>
</feature>
<proteinExistence type="predicted"/>
<feature type="repeat" description="ANK" evidence="9">
    <location>
        <begin position="360"/>
        <end position="392"/>
    </location>
</feature>
<dbReference type="GO" id="GO:0045087">
    <property type="term" value="P:innate immune response"/>
    <property type="evidence" value="ECO:0007669"/>
    <property type="project" value="TreeGrafter"/>
</dbReference>
<dbReference type="InterPro" id="IPR004087">
    <property type="entry name" value="KH_dom"/>
</dbReference>
<keyword evidence="8" id="KW-0472">Membrane</keyword>
<feature type="region of interest" description="Disordered" evidence="12">
    <location>
        <begin position="1421"/>
        <end position="1644"/>
    </location>
</feature>
<keyword evidence="7 11" id="KW-0175">Coiled coil</keyword>
<evidence type="ECO:0000256" key="5">
    <source>
        <dbReference type="ARBA" id="ARBA00023028"/>
    </source>
</evidence>
<feature type="compositionally biased region" description="Low complexity" evidence="12">
    <location>
        <begin position="1973"/>
        <end position="1985"/>
    </location>
</feature>
<keyword evidence="15" id="KW-1185">Reference proteome</keyword>
<evidence type="ECO:0000256" key="9">
    <source>
        <dbReference type="PROSITE-ProRule" id="PRU00023"/>
    </source>
</evidence>
<evidence type="ECO:0000256" key="8">
    <source>
        <dbReference type="ARBA" id="ARBA00023298"/>
    </source>
</evidence>
<dbReference type="PRINTS" id="PR01415">
    <property type="entry name" value="ANKYRIN"/>
</dbReference>
<sequence>MNRVLSRSPRHFESSESARKRPHEAVAAAVVDGSCLIDACNVGDLEAVRKLLDEGRNVNEITEEGESLLSLACSSGYAELAQLLLATRANVEDRGLKDTTPLMEASSAGHVDIVKLLISHGANVNAQTSQGNTPLMYACAGGHVDVVKVLIEAGANVEDHNENGHTPLMEAASAGHVAVAKILVEKGASINSHSDEFKESALTLACYKGHLEMVRFLLEAGADQEHKTEEMHTALMEASMDGHVEVARLLLDSGAQVNMPADSFESPLTLASCGGHVELAMLLLERGANIEEVNDEGYTPLMEAAREGQEEMVALLLSQGADINAQTEETQETALTLACCSNSLEVADFLIKAGADIEAGGNTPLMEAAQEGHIELVKHLINVGANVNATNANGETALMHACENGHTDVAEILLYASADLEHEADGGRTPLMKTTRAGHICTVQFLVSRGANVNKITPTNDATPLSLACAGGHLPVVEYLLSQGADPTHRLKDNATMLMEAAKGGHTKVVQLLLDYPNAICRSPPPEDASSTSAPNLNNITSPELCDNSTTTTVTTTTTTTTSRMVQRGSIISTQDTSDNQVTSSTSSQRKSSSISNASDAFKDAETLSQCISVKLGSNDDLSPTSREQQILHKQQILEELVRVEKELQEKRQEHLLLNQQAEQQQQLIQTLCYEADLSASRNQGFATIPASTNTSLVSDDGHNHLLQTLSADQQSYSLNNLTTNLSSQAMLLLDMSALKQQLEAGDPLNFQLPSSLTASGTIPNSQPILLQTSFGESNMTNSAINSSNSNIINISNDSSNISSASSTVTTTDTNFLLNGLNKTLSDISASSVVPQIMTSSSFSPSTISPSTSIPGSNRSRTRQTIKVKNAFSKAHHHQHQHQHQPIIPSFDALNHRTSPSGSGTLFSSSVGPLIESFNFSSIPVSAGSFSQSSILPSPGTIATSMALPVITSTNSIIAAQAESMTQTPSIDLLIESETQTPTDAPLPSTISISTSTSSLTLSNAKLNPASSPPPWYPPIDLDSQTDSNHDTALTLACAGGHEELVELLIKRGANIEHRDKKGFTPLMLAATAGHAGVCELLLSHSADIESQSERTKDTALSLACSSGRYEVVELLLEKGSNKEHRNVSDYTPLSLAASGGYVNIIKLLLSHGAEINSRTGSKLGISPLMLAAMNGHTGTVKLLLDMGSDINAQIETNRNTALTLACFQGRKEVVDLLLDRKANVEHRAKTGLTPLMEAASGGYVEVGRILLDKGADVNAPPVPSSRDTALTISADKGHYRFVELLLQRGAQVDVKNKKGSSPLWLACNGGHLDVVQLLVNAKADIDSQDNRKVSCLMAAFRKGHVKVVKWMVKHVTQFPSDQEMTRYIAMINDDELLKKCHQCMEHIRAAKEKQAAEANKNANILLEQIDMERYREETRRLAAARRREKKRDKKKEKQEREKAAKAAQESKDPANKQKQGGKQNKKNEEKVEVEESDSDLDDDSDSAEEENIFEDITVVKNNQVNENPVKEIKQRSEEPQPPVKTQAGPVEPAREVKPISTPTKKKEAEKNKKNSSQKENNALSSQKQSTEKKDSQSKDIKKPKASLDRSPISNKGKSKNQENLNVPIDRENSPNHENQTKTMAHSGLNEKKNAEKTNASETNRKNINDNLLSELNIEVPKDVTSEKNIHSQKSPCATVSTKSTSSSVSNVSVGNSGASSISNQNIGLKKGQKREEGWKEVVRRSKKVSVPANAISRVIGRGGCNINAVREISGAHIEVEKQKGQGDRQIIIKGSADATRHAQQLINGLVNETDKDLSQIVSQLGLNRSASSNEEDISFSRSGPIKSFSSTSVISSQANRPTTAVSVPNTLVSSYSSGVTKSSSVSAVFTTVSHATLSTGGPARASSGVVSVRASAPINNSAPPFGGSVSTVSSINAWTSPKSSIPPRMQSNSSSQFINSTVTTSSLTFSTSSPPALSSGSKTTISYTTAVSSSKPKTVVKPSTQSVNNLSSTKFITGPESKPSTGAPFAAPVRPLTQPFNSASRVIGPTASNKNVTSKQPFGTNTGNNNNNSTSGGNNVSNSGCVSGISSNSNSSNTNSSSVTTTTTTIPPTSLPTPKTSSSSNVPGSPKSSIPNSTPEYTPFNNLFSKVAQASVWGPSKEAHKPNFASVAATGISSVATSQSAPPMTITSSNNEHEHISVDISKAPGYRGNLHSSPGNASITSTPSSSAGPNFGPIGSGPRNAPCTPPLSTIPGIVSSSAPVRSPISSGTSIVSAAPSSTSPSSPPPSVSPQPSASSSQPRTMMKESASSVDLSPAVVSSYSSNTNTSNISSGYQSSVSSNVYTSSSLANHPTSKQSNFNLTPGSNASRGYSTTTTFSQHHGPLSSVDPIHPAVASGLSDPHSVHACVSSMNPSMPNLINTTVQSSLNPNAPDFSIRSNPNYIPNLSHQQNGPLLRSAAHQHHLQASQPRTMGYQDLMPNVQGIQLQNPQQHAPPLHMQMRAAILAAGASLQMQTLQAQAAQAAQAAQSAQAAQVAQVAQVAQNHVRYQVGPANVPTPGLHPQLQNQSALGGEFNPPSAETLRLLQTALTAFPAANAVLHQSPPQNMQPYNMMQPPISMRQAQQQQGQQASQQTHQQHHHPGQQPNSQRTQAGGSKEADMSDMSEERKLPRPIGTERAQKKNPIHGMSSSNMGYSPGIENLQPNLWPFPNSVEMPSAEGNEWLLPGAGAAPNDELMASMMPINYMMNHNYVSMNETVPEQHEPDYTVGYPYFPSDI</sequence>
<feature type="region of interest" description="Disordered" evidence="12">
    <location>
        <begin position="1665"/>
        <end position="1713"/>
    </location>
</feature>
<dbReference type="Pfam" id="PF13637">
    <property type="entry name" value="Ank_4"/>
    <property type="match status" value="1"/>
</dbReference>
<dbReference type="Gene3D" id="1.25.40.20">
    <property type="entry name" value="Ankyrin repeat-containing domain"/>
    <property type="match status" value="8"/>
</dbReference>
<feature type="repeat" description="ANK" evidence="9">
    <location>
        <begin position="197"/>
        <end position="229"/>
    </location>
</feature>
<feature type="repeat" description="ANK" evidence="9">
    <location>
        <begin position="330"/>
        <end position="362"/>
    </location>
</feature>
<dbReference type="InterPro" id="IPR004088">
    <property type="entry name" value="KH_dom_type_1"/>
</dbReference>